<dbReference type="OrthoDB" id="540873at2759"/>
<dbReference type="InterPro" id="IPR019906">
    <property type="entry name" value="Ribosomal_uL6_bac-type"/>
</dbReference>
<dbReference type="PRINTS" id="PR00059">
    <property type="entry name" value="RIBOSOMALL6"/>
</dbReference>
<dbReference type="Gene3D" id="3.90.930.12">
    <property type="entry name" value="Ribosomal protein L6, alpha-beta domain"/>
    <property type="match status" value="2"/>
</dbReference>
<keyword evidence="3 4" id="KW-0687">Ribonucleoprotein</keyword>
<keyword evidence="2 4" id="KW-0689">Ribosomal protein</keyword>
<evidence type="ECO:0000256" key="4">
    <source>
        <dbReference type="RuleBase" id="RU003869"/>
    </source>
</evidence>
<dbReference type="GO" id="GO:0006412">
    <property type="term" value="P:translation"/>
    <property type="evidence" value="ECO:0007669"/>
    <property type="project" value="InterPro"/>
</dbReference>
<dbReference type="GO" id="GO:0003735">
    <property type="term" value="F:structural constituent of ribosome"/>
    <property type="evidence" value="ECO:0007669"/>
    <property type="project" value="InterPro"/>
</dbReference>
<dbReference type="Pfam" id="PF00347">
    <property type="entry name" value="Ribosomal_L6"/>
    <property type="match status" value="1"/>
</dbReference>
<keyword evidence="7" id="KW-1185">Reference proteome</keyword>
<dbReference type="EMBL" id="KV722378">
    <property type="protein sequence ID" value="OCH91863.1"/>
    <property type="molecule type" value="Genomic_DNA"/>
</dbReference>
<dbReference type="GO" id="GO:0005762">
    <property type="term" value="C:mitochondrial large ribosomal subunit"/>
    <property type="evidence" value="ECO:0007669"/>
    <property type="project" value="TreeGrafter"/>
</dbReference>
<evidence type="ECO:0000313" key="7">
    <source>
        <dbReference type="Proteomes" id="UP000250043"/>
    </source>
</evidence>
<dbReference type="GO" id="GO:0019843">
    <property type="term" value="F:rRNA binding"/>
    <property type="evidence" value="ECO:0007669"/>
    <property type="project" value="InterPro"/>
</dbReference>
<dbReference type="SUPFAM" id="SSF56053">
    <property type="entry name" value="Ribosomal protein L6"/>
    <property type="match status" value="2"/>
</dbReference>
<sequence>MATLRVLQQLRHAARLHPLVPAVPAVSAAHYHTSHIGKQPIPIPPSVTLTPDPAGTHLAVAGPLGTTSVRIEPYMNLAHPTPATLALTVQDPSEKRQRSMWGLTRTLIANAITGMSEGFSTPLYLVGVGYRAALEPDPRGANEAEGRSGQRLNMKLGFSHSVYVPVPPHIKVEVPLPTKIMLSCTDKHQLGLFAAKVRQWRPPEPYKGKGIFVGDERVRIKTVKKK</sequence>
<protein>
    <submittedName>
        <fullName evidence="6">Ribosomal protein L6</fullName>
    </submittedName>
</protein>
<evidence type="ECO:0000313" key="6">
    <source>
        <dbReference type="EMBL" id="OCH91863.1"/>
    </source>
</evidence>
<feature type="domain" description="Large ribosomal subunit protein uL6 alpha-beta" evidence="5">
    <location>
        <begin position="149"/>
        <end position="211"/>
    </location>
</feature>
<dbReference type="InterPro" id="IPR002358">
    <property type="entry name" value="Ribosomal_uL6_CS"/>
</dbReference>
<dbReference type="PROSITE" id="PS00525">
    <property type="entry name" value="RIBOSOMAL_L6_1"/>
    <property type="match status" value="1"/>
</dbReference>
<evidence type="ECO:0000256" key="3">
    <source>
        <dbReference type="ARBA" id="ARBA00023274"/>
    </source>
</evidence>
<gene>
    <name evidence="6" type="ORF">OBBRIDRAFT_752427</name>
</gene>
<comment type="similarity">
    <text evidence="1 4">Belongs to the universal ribosomal protein uL6 family.</text>
</comment>
<dbReference type="PANTHER" id="PTHR11655">
    <property type="entry name" value="60S/50S RIBOSOMAL PROTEIN L6/L9"/>
    <property type="match status" value="1"/>
</dbReference>
<dbReference type="PIRSF" id="PIRSF002162">
    <property type="entry name" value="Ribosomal_L6"/>
    <property type="match status" value="1"/>
</dbReference>
<dbReference type="InterPro" id="IPR000702">
    <property type="entry name" value="Ribosomal_uL6-like"/>
</dbReference>
<name>A0A8E2AVM7_9APHY</name>
<dbReference type="Proteomes" id="UP000250043">
    <property type="component" value="Unassembled WGS sequence"/>
</dbReference>
<evidence type="ECO:0000256" key="1">
    <source>
        <dbReference type="ARBA" id="ARBA00009356"/>
    </source>
</evidence>
<evidence type="ECO:0000259" key="5">
    <source>
        <dbReference type="Pfam" id="PF00347"/>
    </source>
</evidence>
<dbReference type="InterPro" id="IPR020040">
    <property type="entry name" value="Ribosomal_uL6_a/b-dom"/>
</dbReference>
<dbReference type="AlphaFoldDB" id="A0A8E2AVM7"/>
<accession>A0A8E2AVM7</accession>
<dbReference type="PANTHER" id="PTHR11655:SF14">
    <property type="entry name" value="LARGE RIBOSOMAL SUBUNIT PROTEIN UL6M"/>
    <property type="match status" value="1"/>
</dbReference>
<evidence type="ECO:0000256" key="2">
    <source>
        <dbReference type="ARBA" id="ARBA00022980"/>
    </source>
</evidence>
<dbReference type="InterPro" id="IPR036789">
    <property type="entry name" value="Ribosomal_uL6-like_a/b-dom_sf"/>
</dbReference>
<proteinExistence type="inferred from homology"/>
<organism evidence="6 7">
    <name type="scientific">Obba rivulosa</name>
    <dbReference type="NCBI Taxonomy" id="1052685"/>
    <lineage>
        <taxon>Eukaryota</taxon>
        <taxon>Fungi</taxon>
        <taxon>Dikarya</taxon>
        <taxon>Basidiomycota</taxon>
        <taxon>Agaricomycotina</taxon>
        <taxon>Agaricomycetes</taxon>
        <taxon>Polyporales</taxon>
        <taxon>Gelatoporiaceae</taxon>
        <taxon>Obba</taxon>
    </lineage>
</organism>
<reference evidence="6 7" key="1">
    <citation type="submission" date="2016-07" db="EMBL/GenBank/DDBJ databases">
        <title>Draft genome of the white-rot fungus Obba rivulosa 3A-2.</title>
        <authorList>
            <consortium name="DOE Joint Genome Institute"/>
            <person name="Miettinen O."/>
            <person name="Riley R."/>
            <person name="Acob R."/>
            <person name="Barry K."/>
            <person name="Cullen D."/>
            <person name="De Vries R."/>
            <person name="Hainaut M."/>
            <person name="Hatakka A."/>
            <person name="Henrissat B."/>
            <person name="Hilden K."/>
            <person name="Kuo R."/>
            <person name="Labutti K."/>
            <person name="Lipzen A."/>
            <person name="Makela M.R."/>
            <person name="Sandor L."/>
            <person name="Spatafora J.W."/>
            <person name="Grigoriev I.V."/>
            <person name="Hibbett D.S."/>
        </authorList>
    </citation>
    <scope>NUCLEOTIDE SEQUENCE [LARGE SCALE GENOMIC DNA]</scope>
    <source>
        <strain evidence="6 7">3A-2</strain>
    </source>
</reference>